<dbReference type="GO" id="GO:0004113">
    <property type="term" value="F:2',3'-cyclic-nucleotide 3'-phosphodiesterase activity"/>
    <property type="evidence" value="ECO:0007669"/>
    <property type="project" value="InterPro"/>
</dbReference>
<dbReference type="InterPro" id="IPR014051">
    <property type="entry name" value="Phosphoesterase_HXTX"/>
</dbReference>
<feature type="short sequence motif" description="HXTX 2" evidence="2">
    <location>
        <begin position="124"/>
        <end position="127"/>
    </location>
</feature>
<feature type="domain" description="Phosphoesterase HXTX" evidence="3">
    <location>
        <begin position="8"/>
        <end position="86"/>
    </location>
</feature>
<dbReference type="OrthoDB" id="9793819at2"/>
<feature type="short sequence motif" description="HXTX 1" evidence="2">
    <location>
        <begin position="37"/>
        <end position="40"/>
    </location>
</feature>
<evidence type="ECO:0000256" key="1">
    <source>
        <dbReference type="ARBA" id="ARBA00022801"/>
    </source>
</evidence>
<comment type="similarity">
    <text evidence="2">Belongs to the 2H phosphoesterase superfamily. ThpR family.</text>
</comment>
<evidence type="ECO:0000256" key="2">
    <source>
        <dbReference type="HAMAP-Rule" id="MF_01940"/>
    </source>
</evidence>
<evidence type="ECO:0000313" key="4">
    <source>
        <dbReference type="EMBL" id="SDO63899.1"/>
    </source>
</evidence>
<keyword evidence="1 2" id="KW-0378">Hydrolase</keyword>
<dbReference type="InterPro" id="IPR004175">
    <property type="entry name" value="RNA_CPDase"/>
</dbReference>
<dbReference type="PANTHER" id="PTHR35561:SF1">
    <property type="entry name" value="RNA 2',3'-CYCLIC PHOSPHODIESTERASE"/>
    <property type="match status" value="1"/>
</dbReference>
<dbReference type="EC" id="3.1.4.58" evidence="2"/>
<dbReference type="Pfam" id="PF02834">
    <property type="entry name" value="LigT_PEase"/>
    <property type="match status" value="2"/>
</dbReference>
<keyword evidence="4" id="KW-0436">Ligase</keyword>
<gene>
    <name evidence="4" type="ORF">SAMN05660330_00687</name>
</gene>
<feature type="active site" description="Proton acceptor" evidence="2">
    <location>
        <position position="124"/>
    </location>
</feature>
<feature type="active site" description="Proton donor" evidence="2">
    <location>
        <position position="37"/>
    </location>
</feature>
<evidence type="ECO:0000313" key="5">
    <source>
        <dbReference type="Proteomes" id="UP000199073"/>
    </source>
</evidence>
<evidence type="ECO:0000259" key="3">
    <source>
        <dbReference type="Pfam" id="PF02834"/>
    </source>
</evidence>
<dbReference type="GO" id="GO:0016874">
    <property type="term" value="F:ligase activity"/>
    <property type="evidence" value="ECO:0007669"/>
    <property type="project" value="UniProtKB-KW"/>
</dbReference>
<name>A0A1H0L6N1_9BACT</name>
<dbReference type="PANTHER" id="PTHR35561">
    <property type="entry name" value="RNA 2',3'-CYCLIC PHOSPHODIESTERASE"/>
    <property type="match status" value="1"/>
</dbReference>
<comment type="function">
    <text evidence="2">Hydrolyzes RNA 2',3'-cyclic phosphodiester to an RNA 2'-phosphomonoester.</text>
</comment>
<dbReference type="Proteomes" id="UP000199073">
    <property type="component" value="Unassembled WGS sequence"/>
</dbReference>
<dbReference type="Gene3D" id="3.90.1140.10">
    <property type="entry name" value="Cyclic phosphodiesterase"/>
    <property type="match status" value="1"/>
</dbReference>
<proteinExistence type="inferred from homology"/>
<reference evidence="4 5" key="1">
    <citation type="submission" date="2016-10" db="EMBL/GenBank/DDBJ databases">
        <authorList>
            <person name="de Groot N.N."/>
        </authorList>
    </citation>
    <scope>NUCLEOTIDE SEQUENCE [LARGE SCALE GENOMIC DNA]</scope>
    <source>
        <strain evidence="4 5">DSM 12130</strain>
    </source>
</reference>
<accession>A0A1H0L6N1</accession>
<dbReference type="GO" id="GO:0008664">
    <property type="term" value="F:RNA 2',3'-cyclic 3'-phosphodiesterase activity"/>
    <property type="evidence" value="ECO:0007669"/>
    <property type="project" value="UniProtKB-EC"/>
</dbReference>
<dbReference type="STRING" id="91360.SAMN05660330_00687"/>
<dbReference type="HAMAP" id="MF_01940">
    <property type="entry name" value="RNA_CPDase"/>
    <property type="match status" value="1"/>
</dbReference>
<dbReference type="InterPro" id="IPR009097">
    <property type="entry name" value="Cyclic_Pdiesterase"/>
</dbReference>
<keyword evidence="5" id="KW-1185">Reference proteome</keyword>
<dbReference type="RefSeq" id="WP_092219812.1">
    <property type="nucleotide sequence ID" value="NZ_FNJI01000004.1"/>
</dbReference>
<dbReference type="EMBL" id="FNJI01000004">
    <property type="protein sequence ID" value="SDO63899.1"/>
    <property type="molecule type" value="Genomic_DNA"/>
</dbReference>
<sequence length="186" mass="21260">MIRLFVAVDLPGEIRKRLEQMGGSIKKARPVPSGQLHLTLKFIGEVETGRAGDIVESLGEIREKNFGMRLQGVGTFPLRGTPRVVWAGCETNRHNTELIRLKNRIETVLEPLGIERERRKFAPHITLARLRNSPARDIRDFLTTNWQLKTPWFTVDRFTLYSSRLTARGAIHEVEAHYPLNPDSPQ</sequence>
<organism evidence="4 5">
    <name type="scientific">Desulforhopalus singaporensis</name>
    <dbReference type="NCBI Taxonomy" id="91360"/>
    <lineage>
        <taxon>Bacteria</taxon>
        <taxon>Pseudomonadati</taxon>
        <taxon>Thermodesulfobacteriota</taxon>
        <taxon>Desulfobulbia</taxon>
        <taxon>Desulfobulbales</taxon>
        <taxon>Desulfocapsaceae</taxon>
        <taxon>Desulforhopalus</taxon>
    </lineage>
</organism>
<feature type="domain" description="Phosphoesterase HXTX" evidence="3">
    <location>
        <begin position="96"/>
        <end position="170"/>
    </location>
</feature>
<comment type="catalytic activity">
    <reaction evidence="2">
        <text>a 3'-end 2',3'-cyclophospho-ribonucleotide-RNA + H2O = a 3'-end 2'-phospho-ribonucleotide-RNA + H(+)</text>
        <dbReference type="Rhea" id="RHEA:11828"/>
        <dbReference type="Rhea" id="RHEA-COMP:10464"/>
        <dbReference type="Rhea" id="RHEA-COMP:17353"/>
        <dbReference type="ChEBI" id="CHEBI:15377"/>
        <dbReference type="ChEBI" id="CHEBI:15378"/>
        <dbReference type="ChEBI" id="CHEBI:83064"/>
        <dbReference type="ChEBI" id="CHEBI:173113"/>
        <dbReference type="EC" id="3.1.4.58"/>
    </reaction>
</comment>
<dbReference type="NCBIfam" id="TIGR02258">
    <property type="entry name" value="2_5_ligase"/>
    <property type="match status" value="1"/>
</dbReference>
<dbReference type="SUPFAM" id="SSF55144">
    <property type="entry name" value="LigT-like"/>
    <property type="match status" value="1"/>
</dbReference>
<dbReference type="AlphaFoldDB" id="A0A1H0L6N1"/>
<protein>
    <recommendedName>
        <fullName evidence="2">RNA 2',3'-cyclic phosphodiesterase</fullName>
        <shortName evidence="2">RNA 2',3'-CPDase</shortName>
        <ecNumber evidence="2">3.1.4.58</ecNumber>
    </recommendedName>
</protein>